<accession>A0A1B9NUY2</accession>
<dbReference type="AlphaFoldDB" id="A0A1B9NUY2"/>
<evidence type="ECO:0000313" key="2">
    <source>
        <dbReference type="Proteomes" id="UP000093523"/>
    </source>
</evidence>
<dbReference type="RefSeq" id="WP_060993906.1">
    <property type="nucleotide sequence ID" value="NZ_CAWMPN010000026.1"/>
</dbReference>
<sequence>MSNLTNEDVDINDIESVDDEFSDFDGAAFDDALSKLDISDNEDSVDESDAVEPSSKADTKAAVGMVEVGFVVSESLISGVTGLEFKYEEGAKQSVLESLEPLIDKYGLSWLGWFDKYKEEIMFAVAFGGLAFTSWMQLGKLKKEKIAELNAAEQEKRMDVVRQKEAELEQAKKQTKH</sequence>
<dbReference type="Proteomes" id="UP000093523">
    <property type="component" value="Unassembled WGS sequence"/>
</dbReference>
<dbReference type="STRING" id="688.A6E04_17800"/>
<gene>
    <name evidence="1" type="ORF">A6E04_17800</name>
</gene>
<evidence type="ECO:0000313" key="1">
    <source>
        <dbReference type="EMBL" id="OCH17858.1"/>
    </source>
</evidence>
<protein>
    <submittedName>
        <fullName evidence="1">Uncharacterized protein</fullName>
    </submittedName>
</protein>
<name>A0A1B9NUY2_ALILO</name>
<organism evidence="1 2">
    <name type="scientific">Aliivibrio logei</name>
    <name type="common">Vibrio logei</name>
    <dbReference type="NCBI Taxonomy" id="688"/>
    <lineage>
        <taxon>Bacteria</taxon>
        <taxon>Pseudomonadati</taxon>
        <taxon>Pseudomonadota</taxon>
        <taxon>Gammaproteobacteria</taxon>
        <taxon>Vibrionales</taxon>
        <taxon>Vibrionaceae</taxon>
        <taxon>Aliivibrio</taxon>
    </lineage>
</organism>
<comment type="caution">
    <text evidence="1">The sequence shown here is derived from an EMBL/GenBank/DDBJ whole genome shotgun (WGS) entry which is preliminary data.</text>
</comment>
<proteinExistence type="predicted"/>
<reference evidence="1 2" key="1">
    <citation type="submission" date="2016-06" db="EMBL/GenBank/DDBJ databases">
        <authorList>
            <person name="Kjaerup R.B."/>
            <person name="Dalgaard T.S."/>
            <person name="Juul-Madsen H.R."/>
        </authorList>
    </citation>
    <scope>NUCLEOTIDE SEQUENCE [LARGE SCALE GENOMIC DNA]</scope>
    <source>
        <strain evidence="1 2">1S159</strain>
    </source>
</reference>
<dbReference type="OrthoDB" id="5816585at2"/>
<dbReference type="EMBL" id="MAJU01000026">
    <property type="protein sequence ID" value="OCH17858.1"/>
    <property type="molecule type" value="Genomic_DNA"/>
</dbReference>